<accession>A0AAV7KFN1</accession>
<evidence type="ECO:0000256" key="5">
    <source>
        <dbReference type="SAM" id="MobiDB-lite"/>
    </source>
</evidence>
<keyword evidence="9" id="KW-1185">Reference proteome</keyword>
<dbReference type="InterPro" id="IPR002999">
    <property type="entry name" value="Tudor"/>
</dbReference>
<gene>
    <name evidence="8" type="ORF">LOD99_10828</name>
</gene>
<dbReference type="FunFam" id="2.30.30.140:FF:000018">
    <property type="entry name" value="Serine/threonine-protein kinase 31"/>
    <property type="match status" value="1"/>
</dbReference>
<evidence type="ECO:0000256" key="4">
    <source>
        <dbReference type="ARBA" id="ARBA00022871"/>
    </source>
</evidence>
<dbReference type="AlphaFoldDB" id="A0AAV7KFN1"/>
<dbReference type="GO" id="GO:0005737">
    <property type="term" value="C:cytoplasm"/>
    <property type="evidence" value="ECO:0007669"/>
    <property type="project" value="UniProtKB-SubCell"/>
</dbReference>
<dbReference type="Proteomes" id="UP001165289">
    <property type="component" value="Unassembled WGS sequence"/>
</dbReference>
<dbReference type="Gene3D" id="2.30.30.140">
    <property type="match status" value="1"/>
</dbReference>
<dbReference type="InterPro" id="IPR041966">
    <property type="entry name" value="LOTUS-like"/>
</dbReference>
<keyword evidence="4" id="KW-0744">Spermatogenesis</keyword>
<evidence type="ECO:0000256" key="3">
    <source>
        <dbReference type="ARBA" id="ARBA00022737"/>
    </source>
</evidence>
<dbReference type="GO" id="GO:0030154">
    <property type="term" value="P:cell differentiation"/>
    <property type="evidence" value="ECO:0007669"/>
    <property type="project" value="UniProtKB-ARBA"/>
</dbReference>
<feature type="domain" description="HTH OST-type" evidence="7">
    <location>
        <begin position="432"/>
        <end position="510"/>
    </location>
</feature>
<keyword evidence="4" id="KW-0221">Differentiation</keyword>
<dbReference type="SUPFAM" id="SSF63748">
    <property type="entry name" value="Tudor/PWWP/MBT"/>
    <property type="match status" value="1"/>
</dbReference>
<dbReference type="InterPro" id="IPR050621">
    <property type="entry name" value="Tudor_domain_containing"/>
</dbReference>
<dbReference type="Pfam" id="PF12872">
    <property type="entry name" value="OST-HTH"/>
    <property type="match status" value="4"/>
</dbReference>
<proteinExistence type="predicted"/>
<dbReference type="Gene3D" id="3.30.420.610">
    <property type="entry name" value="LOTUS domain-like"/>
    <property type="match status" value="4"/>
</dbReference>
<protein>
    <submittedName>
        <fullName evidence="8">Tudor domain containing protein 5 TDRD5</fullName>
    </submittedName>
</protein>
<keyword evidence="2" id="KW-0963">Cytoplasm</keyword>
<comment type="caution">
    <text evidence="8">The sequence shown here is derived from an EMBL/GenBank/DDBJ whole genome shotgun (WGS) entry which is preliminary data.</text>
</comment>
<evidence type="ECO:0000313" key="9">
    <source>
        <dbReference type="Proteomes" id="UP001165289"/>
    </source>
</evidence>
<feature type="domain" description="HTH OST-type" evidence="7">
    <location>
        <begin position="336"/>
        <end position="409"/>
    </location>
</feature>
<name>A0AAV7KFN1_9METZ</name>
<dbReference type="InterPro" id="IPR025605">
    <property type="entry name" value="OST-HTH/LOTUS_dom"/>
</dbReference>
<evidence type="ECO:0000259" key="7">
    <source>
        <dbReference type="PROSITE" id="PS51644"/>
    </source>
</evidence>
<keyword evidence="3" id="KW-0677">Repeat</keyword>
<dbReference type="EMBL" id="JAKMXF010000064">
    <property type="protein sequence ID" value="KAI6659409.1"/>
    <property type="molecule type" value="Genomic_DNA"/>
</dbReference>
<dbReference type="CDD" id="cd09972">
    <property type="entry name" value="LOTUS_TDRD_OSKAR"/>
    <property type="match status" value="1"/>
</dbReference>
<dbReference type="Gene3D" id="2.40.50.90">
    <property type="match status" value="1"/>
</dbReference>
<feature type="domain" description="Tudor" evidence="6">
    <location>
        <begin position="600"/>
        <end position="659"/>
    </location>
</feature>
<comment type="subcellular location">
    <subcellularLocation>
        <location evidence="1">Cytoplasm</location>
    </subcellularLocation>
</comment>
<dbReference type="PANTHER" id="PTHR22948">
    <property type="entry name" value="TUDOR DOMAIN CONTAINING PROTEIN"/>
    <property type="match status" value="1"/>
</dbReference>
<evidence type="ECO:0000256" key="1">
    <source>
        <dbReference type="ARBA" id="ARBA00004496"/>
    </source>
</evidence>
<evidence type="ECO:0000313" key="8">
    <source>
        <dbReference type="EMBL" id="KAI6659409.1"/>
    </source>
</evidence>
<reference evidence="8 9" key="1">
    <citation type="journal article" date="2023" name="BMC Biol.">
        <title>The compact genome of the sponge Oopsacas minuta (Hexactinellida) is lacking key metazoan core genes.</title>
        <authorList>
            <person name="Santini S."/>
            <person name="Schenkelaars Q."/>
            <person name="Jourda C."/>
            <person name="Duchesne M."/>
            <person name="Belahbib H."/>
            <person name="Rocher C."/>
            <person name="Selva M."/>
            <person name="Riesgo A."/>
            <person name="Vervoort M."/>
            <person name="Leys S.P."/>
            <person name="Kodjabachian L."/>
            <person name="Le Bivic A."/>
            <person name="Borchiellini C."/>
            <person name="Claverie J.M."/>
            <person name="Renard E."/>
        </authorList>
    </citation>
    <scope>NUCLEOTIDE SEQUENCE [LARGE SCALE GENOMIC DNA]</scope>
    <source>
        <strain evidence="8">SPO-2</strain>
    </source>
</reference>
<feature type="domain" description="HTH OST-type" evidence="7">
    <location>
        <begin position="125"/>
        <end position="204"/>
    </location>
</feature>
<dbReference type="PROSITE" id="PS51644">
    <property type="entry name" value="HTH_OST"/>
    <property type="match status" value="4"/>
</dbReference>
<evidence type="ECO:0000256" key="2">
    <source>
        <dbReference type="ARBA" id="ARBA00022490"/>
    </source>
</evidence>
<feature type="region of interest" description="Disordered" evidence="5">
    <location>
        <begin position="200"/>
        <end position="219"/>
    </location>
</feature>
<sequence>MSIENIQETKKIIRSLLISAKNGLTSLQLERDFISQIGKPIPFKSYGHLSLESLLCSMPDVVLVSKRKGMLHLRGVATNETSHIARMVQLQTGGNSNIAPADNSRHRHKLFFANTVHRPEQPPSVPDYVCVQVRAILISYPNGVELANFPNAYTKRFGYCLQTSKFGFSSLRSFFSNIHGVSFFTRNCLEYIEYSSDVIRKKSPPSDRSPPGFSRHDSMPSFCEVAKKKIIKPTFQPPPETSISIKPIITELNPLSENPIPENGEVTEQTTKVTINTRAQEGDVVCSKMNQASPPSTPGTSVSKFIPPPPLNQRIRKPLNQAAQLAIYKQKHGQNMSSKLSKEVSDLLDTLPPSIPLDELVEAYKMRYGFDLPFKEFGFSSSQNLIQSLWQTCKLENKETGIFVTAFDGSRTSSSQTFVQEEQASLKSKIVIDIEIVNRIRNLLFKWPSGMPISLLQEKYFDAHHEELPYLELGFDDIYEMMIAIPDCVTLIPNKMIDPSRTDYVLHGIPIFDEECPNLMLPLPEKYIPSNNIILPFSKQPIPANWEFNVYIPFISNPDRFWVQIVGHLTYEALDGLLEDMTKFYNKSNLDNSTEYLLNNPGEGQNCAAPYQKDGYYYRAKIMKIPLPDQAEVFYVDYGNKSRVPLGSLRRIKPIHMVLPSQAIQCRLANVKPFDGIRWAPGSALKMKDFTNNLELQCKIQNIEPDDTLSVHLTDPKSESDQSINQALIASGIASHEENNIPLHPTRACISPEETQFIFSCNPPSLPPHIPNLSYPIPQPIQFNQPPPVQIPFQNNIPYYHMPHQYNTHNPMINPIPYPYPTPHHTYPTPYIPQPPIHPGYPPPPLVHQPAPQLIPMRPTSNFRAVSYRFPFPPTNPAFVSSQEDAYVYNDRDNQILEKMLKEKENKFSEEGFNPPPSMGTFEKVQKFLSTSSNPDQLQQQKEADKLRVVQLMQERGKLVDKGVDTSNKTAFDLYLANLNKMSSEIEEISIRLSETFSPTSTPPGPLFLPPPPISPPPTNPVLIPTAPTLGRGRLGPTDANKPRVQFKYKGIGRGGKMSDLI</sequence>
<dbReference type="InterPro" id="IPR035437">
    <property type="entry name" value="SNase_OB-fold_sf"/>
</dbReference>
<dbReference type="CDD" id="cd08824">
    <property type="entry name" value="LOTUS"/>
    <property type="match status" value="2"/>
</dbReference>
<evidence type="ECO:0000259" key="6">
    <source>
        <dbReference type="PROSITE" id="PS50304"/>
    </source>
</evidence>
<dbReference type="GO" id="GO:0007283">
    <property type="term" value="P:spermatogenesis"/>
    <property type="evidence" value="ECO:0007669"/>
    <property type="project" value="UniProtKB-KW"/>
</dbReference>
<dbReference type="PANTHER" id="PTHR22948:SF76">
    <property type="entry name" value="FI20010P1-RELATED"/>
    <property type="match status" value="1"/>
</dbReference>
<dbReference type="PROSITE" id="PS50304">
    <property type="entry name" value="TUDOR"/>
    <property type="match status" value="1"/>
</dbReference>
<dbReference type="Pfam" id="PF00567">
    <property type="entry name" value="TUDOR"/>
    <property type="match status" value="1"/>
</dbReference>
<organism evidence="8 9">
    <name type="scientific">Oopsacas minuta</name>
    <dbReference type="NCBI Taxonomy" id="111878"/>
    <lineage>
        <taxon>Eukaryota</taxon>
        <taxon>Metazoa</taxon>
        <taxon>Porifera</taxon>
        <taxon>Hexactinellida</taxon>
        <taxon>Hexasterophora</taxon>
        <taxon>Lyssacinosida</taxon>
        <taxon>Leucopsacidae</taxon>
        <taxon>Oopsacas</taxon>
    </lineage>
</organism>
<feature type="domain" description="HTH OST-type" evidence="7">
    <location>
        <begin position="5"/>
        <end position="77"/>
    </location>
</feature>
<dbReference type="SMART" id="SM00333">
    <property type="entry name" value="TUDOR"/>
    <property type="match status" value="1"/>
</dbReference>